<sequence length="324" mass="36843">MIDNAYARGQKLLCGDYSQYTPTGKSYFTKKGRWFSVPRRGDIVYFYYTSLGRVGHVGAAAVVETDYQNRTFEFVTFEGNTSSGNAGDRNGGCVARHTYKASFDAVGGTQKINGFGRPMYSMDTCTVDEFINVLEGELGYIEKESNKNLDSKTGNPGDKNYTKYGKWYGYNPAYWCQQFISWCAYEACRQHMEKTQTGWEKQPDGSWKYLRYGTYIKDEWELINTAAGAQWFVFDGAGTMITGWFGSDEQGWYYMNPDDGAMLASQWFEVKGKHYYATKTGEIAKNVYVKSTAPGMYCWVNGSGEWVKEWDTTMPDLQTYGLAE</sequence>
<evidence type="ECO:0008006" key="3">
    <source>
        <dbReference type="Google" id="ProtNLM"/>
    </source>
</evidence>
<dbReference type="Gene3D" id="2.10.270.10">
    <property type="entry name" value="Cholin Binding"/>
    <property type="match status" value="1"/>
</dbReference>
<gene>
    <name evidence="1" type="ORF">HMPREF1097_03954</name>
</gene>
<comment type="caution">
    <text evidence="1">The sequence shown here is derived from an EMBL/GenBank/DDBJ whole genome shotgun (WGS) entry which is preliminary data.</text>
</comment>
<dbReference type="EMBL" id="AGYG01000028">
    <property type="protein sequence ID" value="ENZ34567.1"/>
    <property type="molecule type" value="Genomic_DNA"/>
</dbReference>
<evidence type="ECO:0000313" key="2">
    <source>
        <dbReference type="Proteomes" id="UP000013041"/>
    </source>
</evidence>
<dbReference type="AlphaFoldDB" id="R0AR59"/>
<accession>R0AR59</accession>
<organism evidence="1 2">
    <name type="scientific">Enterocloster bolteae 90B8</name>
    <dbReference type="NCBI Taxonomy" id="997897"/>
    <lineage>
        <taxon>Bacteria</taxon>
        <taxon>Bacillati</taxon>
        <taxon>Bacillota</taxon>
        <taxon>Clostridia</taxon>
        <taxon>Lachnospirales</taxon>
        <taxon>Lachnospiraceae</taxon>
        <taxon>Enterocloster</taxon>
    </lineage>
</organism>
<name>R0AR59_9FIRM</name>
<proteinExistence type="predicted"/>
<dbReference type="Proteomes" id="UP000013041">
    <property type="component" value="Unassembled WGS sequence"/>
</dbReference>
<dbReference type="RefSeq" id="WP_002573182.1">
    <property type="nucleotide sequence ID" value="NZ_KB851156.1"/>
</dbReference>
<protein>
    <recommendedName>
        <fullName evidence="3">Peptidase C51 domain-containing protein</fullName>
    </recommendedName>
</protein>
<dbReference type="SUPFAM" id="SSF69360">
    <property type="entry name" value="Cell wall binding repeat"/>
    <property type="match status" value="1"/>
</dbReference>
<reference evidence="1 2" key="1">
    <citation type="submission" date="2013-01" db="EMBL/GenBank/DDBJ databases">
        <title>The Genome Sequence of Clostridium bolteae 90B8.</title>
        <authorList>
            <consortium name="The Broad Institute Genome Sequencing Platform"/>
            <person name="Earl A."/>
            <person name="Ward D."/>
            <person name="Feldgarden M."/>
            <person name="Gevers D."/>
            <person name="Courvalin P."/>
            <person name="Lambert T."/>
            <person name="Walker B."/>
            <person name="Young S.K."/>
            <person name="Zeng Q."/>
            <person name="Gargeya S."/>
            <person name="Fitzgerald M."/>
            <person name="Haas B."/>
            <person name="Abouelleil A."/>
            <person name="Alvarado L."/>
            <person name="Arachchi H.M."/>
            <person name="Berlin A.M."/>
            <person name="Chapman S.B."/>
            <person name="Dewar J."/>
            <person name="Goldberg J."/>
            <person name="Griggs A."/>
            <person name="Gujja S."/>
            <person name="Hansen M."/>
            <person name="Howarth C."/>
            <person name="Imamovic A."/>
            <person name="Larimer J."/>
            <person name="McCowan C."/>
            <person name="Murphy C."/>
            <person name="Neiman D."/>
            <person name="Pearson M."/>
            <person name="Priest M."/>
            <person name="Roberts A."/>
            <person name="Saif S."/>
            <person name="Shea T."/>
            <person name="Sisk P."/>
            <person name="Sykes S."/>
            <person name="Wortman J."/>
            <person name="Nusbaum C."/>
            <person name="Birren B."/>
        </authorList>
    </citation>
    <scope>NUCLEOTIDE SEQUENCE [LARGE SCALE GENOMIC DNA]</scope>
    <source>
        <strain evidence="1 2">90B8</strain>
    </source>
</reference>
<evidence type="ECO:0000313" key="1">
    <source>
        <dbReference type="EMBL" id="ENZ34567.1"/>
    </source>
</evidence>
<dbReference type="HOGENOM" id="CLU_868158_0_0_9"/>
<dbReference type="PATRIC" id="fig|997897.5.peg.4163"/>